<dbReference type="InterPro" id="IPR047264">
    <property type="entry name" value="Cupin_HpaA-like_N"/>
</dbReference>
<evidence type="ECO:0000256" key="1">
    <source>
        <dbReference type="ARBA" id="ARBA00023015"/>
    </source>
</evidence>
<dbReference type="STRING" id="657014.SAMN04488092_10236"/>
<gene>
    <name evidence="6" type="ORF">SAMN04488092_10236</name>
</gene>
<keyword evidence="3" id="KW-0010">Activator</keyword>
<keyword evidence="2" id="KW-0238">DNA-binding</keyword>
<dbReference type="InterPro" id="IPR020449">
    <property type="entry name" value="Tscrpt_reg_AraC-type_HTH"/>
</dbReference>
<evidence type="ECO:0000256" key="2">
    <source>
        <dbReference type="ARBA" id="ARBA00023125"/>
    </source>
</evidence>
<reference evidence="6 7" key="1">
    <citation type="submission" date="2016-10" db="EMBL/GenBank/DDBJ databases">
        <authorList>
            <person name="de Groot N.N."/>
        </authorList>
    </citation>
    <scope>NUCLEOTIDE SEQUENCE [LARGE SCALE GENOMIC DNA]</scope>
    <source>
        <strain evidence="6 7">DSM 22007</strain>
    </source>
</reference>
<dbReference type="Gene3D" id="1.10.10.60">
    <property type="entry name" value="Homeodomain-like"/>
    <property type="match status" value="1"/>
</dbReference>
<dbReference type="Proteomes" id="UP000198634">
    <property type="component" value="Unassembled WGS sequence"/>
</dbReference>
<organism evidence="6 7">
    <name type="scientific">Thalassovita taeanensis</name>
    <dbReference type="NCBI Taxonomy" id="657014"/>
    <lineage>
        <taxon>Bacteria</taxon>
        <taxon>Pseudomonadati</taxon>
        <taxon>Pseudomonadota</taxon>
        <taxon>Alphaproteobacteria</taxon>
        <taxon>Rhodobacterales</taxon>
        <taxon>Roseobacteraceae</taxon>
        <taxon>Thalassovita</taxon>
    </lineage>
</organism>
<dbReference type="InterPro" id="IPR009057">
    <property type="entry name" value="Homeodomain-like_sf"/>
</dbReference>
<evidence type="ECO:0000256" key="4">
    <source>
        <dbReference type="ARBA" id="ARBA00023163"/>
    </source>
</evidence>
<dbReference type="SUPFAM" id="SSF51215">
    <property type="entry name" value="Regulatory protein AraC"/>
    <property type="match status" value="1"/>
</dbReference>
<evidence type="ECO:0000259" key="5">
    <source>
        <dbReference type="PROSITE" id="PS01124"/>
    </source>
</evidence>
<dbReference type="SMART" id="SM00342">
    <property type="entry name" value="HTH_ARAC"/>
    <property type="match status" value="1"/>
</dbReference>
<dbReference type="Gene3D" id="2.60.120.10">
    <property type="entry name" value="Jelly Rolls"/>
    <property type="match status" value="1"/>
</dbReference>
<dbReference type="CDD" id="cd06999">
    <property type="entry name" value="cupin_HpaA-like_N"/>
    <property type="match status" value="1"/>
</dbReference>
<dbReference type="EMBL" id="FOEP01000002">
    <property type="protein sequence ID" value="SEP72652.1"/>
    <property type="molecule type" value="Genomic_DNA"/>
</dbReference>
<dbReference type="InterPro" id="IPR018060">
    <property type="entry name" value="HTH_AraC"/>
</dbReference>
<dbReference type="InterPro" id="IPR037923">
    <property type="entry name" value="HTH-like"/>
</dbReference>
<dbReference type="Pfam" id="PF12833">
    <property type="entry name" value="HTH_18"/>
    <property type="match status" value="1"/>
</dbReference>
<dbReference type="InterPro" id="IPR014710">
    <property type="entry name" value="RmlC-like_jellyroll"/>
</dbReference>
<evidence type="ECO:0000256" key="3">
    <source>
        <dbReference type="ARBA" id="ARBA00023159"/>
    </source>
</evidence>
<sequence>MPTQSRPLPTIPAYALYGEDHLLPDILHCERILDRAALHDWAISAHRHPHVHQLFVIRRGETRLGVDGAVHHLNAPVVVNMPRWTVHSFRFSKGTDGYVLTIPIAEAPEVFDKQPDLSDRLAHWGTAPASDQLCALFDQIQFEHGRSGLARTLMLKSLSTLALCQVARCLTPTQSPDAGHRSAQIMAQFEQLAQRHFRDRWRVADYAAALAMTPTHLSRVCREMTGAPASGFVETILFREACRHLAYTRADIRSVGFDLGFDDPAYFSRMFRRRVGLSPSDYRKRVNDGYSPDLTHR</sequence>
<feature type="domain" description="HTH araC/xylS-type" evidence="5">
    <location>
        <begin position="187"/>
        <end position="285"/>
    </location>
</feature>
<dbReference type="GO" id="GO:0043565">
    <property type="term" value="F:sequence-specific DNA binding"/>
    <property type="evidence" value="ECO:0007669"/>
    <property type="project" value="InterPro"/>
</dbReference>
<protein>
    <submittedName>
        <fullName evidence="6">AraC family transcriptional regulator, transcriptional activator of pobA</fullName>
    </submittedName>
</protein>
<evidence type="ECO:0000313" key="7">
    <source>
        <dbReference type="Proteomes" id="UP000198634"/>
    </source>
</evidence>
<dbReference type="Pfam" id="PF02311">
    <property type="entry name" value="AraC_binding"/>
    <property type="match status" value="1"/>
</dbReference>
<dbReference type="GO" id="GO:0003700">
    <property type="term" value="F:DNA-binding transcription factor activity"/>
    <property type="evidence" value="ECO:0007669"/>
    <property type="project" value="InterPro"/>
</dbReference>
<dbReference type="PROSITE" id="PS01124">
    <property type="entry name" value="HTH_ARAC_FAMILY_2"/>
    <property type="match status" value="1"/>
</dbReference>
<dbReference type="PANTHER" id="PTHR43280">
    <property type="entry name" value="ARAC-FAMILY TRANSCRIPTIONAL REGULATOR"/>
    <property type="match status" value="1"/>
</dbReference>
<dbReference type="OrthoDB" id="9814125at2"/>
<dbReference type="SUPFAM" id="SSF46689">
    <property type="entry name" value="Homeodomain-like"/>
    <property type="match status" value="1"/>
</dbReference>
<accession>A0A1H9A7E8</accession>
<dbReference type="InterPro" id="IPR003313">
    <property type="entry name" value="AraC-bd"/>
</dbReference>
<keyword evidence="4" id="KW-0804">Transcription</keyword>
<evidence type="ECO:0000313" key="6">
    <source>
        <dbReference type="EMBL" id="SEP72652.1"/>
    </source>
</evidence>
<keyword evidence="1" id="KW-0805">Transcription regulation</keyword>
<dbReference type="AlphaFoldDB" id="A0A1H9A7E8"/>
<name>A0A1H9A7E8_9RHOB</name>
<dbReference type="PANTHER" id="PTHR43280:SF32">
    <property type="entry name" value="TRANSCRIPTIONAL REGULATORY PROTEIN"/>
    <property type="match status" value="1"/>
</dbReference>
<dbReference type="PRINTS" id="PR00032">
    <property type="entry name" value="HTHARAC"/>
</dbReference>
<dbReference type="RefSeq" id="WP_090267979.1">
    <property type="nucleotide sequence ID" value="NZ_FOEP01000002.1"/>
</dbReference>
<keyword evidence="7" id="KW-1185">Reference proteome</keyword>
<proteinExistence type="predicted"/>